<sequence length="477" mass="53027">MYPIVIPTITVAEVADFPARSATPAEVLEWVKSRSTEFFLNSGQPLVEVKAFDGAALYTTTNASVMMRWLNLMGFGGSSGSRRRTAKAKEICGFIFGVRRFLTGEQHIKREQVDALDMQLSQMPASNNDELSTTITHASSSHLPTSLSAQALEQQASIKIETTLSSTSLAGPSTPRALLPSPIFDSPYKRIANETRFESDGEEPIDAFEVSNNPDSGQGAESNLSKSSGKILTYPEVDDDDEEYELIEEEYIKYDEDLTLSQFDEYEEMTPLEDRIKWGITPYDDDGEKQHTSESEHGEDDGYDLDARLDAYLEQGLASDDGLGDADDEDSEYQAETDTRSEISTQAKNSDNKYQNFDGEEIAEDATYYEESECMQDEEEGETHDGTMQTGNRANRDSTLQDVMEEDIAGEDEEFEDMENKENEKQAGKHGGSKMSSNPSKRVKLTEMGQSEKSPVSGHTREKCAVDGMLYDLFADD</sequence>
<evidence type="ECO:0000313" key="2">
    <source>
        <dbReference type="EMBL" id="KAG4423116.1"/>
    </source>
</evidence>
<accession>A0A8H7WDY8</accession>
<feature type="region of interest" description="Disordered" evidence="1">
    <location>
        <begin position="372"/>
        <end position="466"/>
    </location>
</feature>
<dbReference type="Proteomes" id="UP000664132">
    <property type="component" value="Unassembled WGS sequence"/>
</dbReference>
<feature type="compositionally biased region" description="Polar residues" evidence="1">
    <location>
        <begin position="342"/>
        <end position="355"/>
    </location>
</feature>
<feature type="compositionally biased region" description="Polar residues" evidence="1">
    <location>
        <begin position="210"/>
        <end position="230"/>
    </location>
</feature>
<evidence type="ECO:0000313" key="3">
    <source>
        <dbReference type="Proteomes" id="UP000664132"/>
    </source>
</evidence>
<feature type="compositionally biased region" description="Acidic residues" evidence="1">
    <location>
        <begin position="403"/>
        <end position="417"/>
    </location>
</feature>
<dbReference type="AlphaFoldDB" id="A0A8H7WDY8"/>
<feature type="compositionally biased region" description="Basic and acidic residues" evidence="1">
    <location>
        <begin position="418"/>
        <end position="427"/>
    </location>
</feature>
<name>A0A8H7WDY8_9HELO</name>
<feature type="compositionally biased region" description="Polar residues" evidence="1">
    <location>
        <begin position="386"/>
        <end position="401"/>
    </location>
</feature>
<proteinExistence type="predicted"/>
<feature type="region of interest" description="Disordered" evidence="1">
    <location>
        <begin position="197"/>
        <end position="230"/>
    </location>
</feature>
<reference evidence="2" key="1">
    <citation type="submission" date="2021-02" db="EMBL/GenBank/DDBJ databases">
        <title>Genome sequence Cadophora malorum strain M34.</title>
        <authorList>
            <person name="Stefanovic E."/>
            <person name="Vu D."/>
            <person name="Scully C."/>
            <person name="Dijksterhuis J."/>
            <person name="Roader J."/>
            <person name="Houbraken J."/>
        </authorList>
    </citation>
    <scope>NUCLEOTIDE SEQUENCE</scope>
    <source>
        <strain evidence="2">M34</strain>
    </source>
</reference>
<dbReference type="EMBL" id="JAFJYH010000039">
    <property type="protein sequence ID" value="KAG4423116.1"/>
    <property type="molecule type" value="Genomic_DNA"/>
</dbReference>
<protein>
    <submittedName>
        <fullName evidence="2">Uncharacterized protein</fullName>
    </submittedName>
</protein>
<comment type="caution">
    <text evidence="2">The sequence shown here is derived from an EMBL/GenBank/DDBJ whole genome shotgun (WGS) entry which is preliminary data.</text>
</comment>
<feature type="compositionally biased region" description="Acidic residues" evidence="1">
    <location>
        <begin position="322"/>
        <end position="335"/>
    </location>
</feature>
<dbReference type="OrthoDB" id="10484945at2759"/>
<gene>
    <name evidence="2" type="ORF">IFR04_003753</name>
</gene>
<feature type="compositionally biased region" description="Acidic residues" evidence="1">
    <location>
        <begin position="372"/>
        <end position="382"/>
    </location>
</feature>
<evidence type="ECO:0000256" key="1">
    <source>
        <dbReference type="SAM" id="MobiDB-lite"/>
    </source>
</evidence>
<keyword evidence="3" id="KW-1185">Reference proteome</keyword>
<feature type="region of interest" description="Disordered" evidence="1">
    <location>
        <begin position="273"/>
        <end position="359"/>
    </location>
</feature>
<organism evidence="2 3">
    <name type="scientific">Cadophora malorum</name>
    <dbReference type="NCBI Taxonomy" id="108018"/>
    <lineage>
        <taxon>Eukaryota</taxon>
        <taxon>Fungi</taxon>
        <taxon>Dikarya</taxon>
        <taxon>Ascomycota</taxon>
        <taxon>Pezizomycotina</taxon>
        <taxon>Leotiomycetes</taxon>
        <taxon>Helotiales</taxon>
        <taxon>Ploettnerulaceae</taxon>
        <taxon>Cadophora</taxon>
    </lineage>
</organism>